<comment type="pathway">
    <text evidence="5">Pyrimidine metabolism; dTTP biosynthesis.</text>
</comment>
<keyword evidence="5" id="KW-0963">Cytoplasm</keyword>
<dbReference type="GO" id="GO:0005829">
    <property type="term" value="C:cytosol"/>
    <property type="evidence" value="ECO:0007669"/>
    <property type="project" value="TreeGrafter"/>
</dbReference>
<comment type="subcellular location">
    <subcellularLocation>
        <location evidence="5">Cytoplasm</location>
    </subcellularLocation>
</comment>
<name>A0A918VME6_9SPHN</name>
<dbReference type="GO" id="GO:0006235">
    <property type="term" value="P:dTTP biosynthetic process"/>
    <property type="evidence" value="ECO:0007669"/>
    <property type="project" value="UniProtKB-UniRule"/>
</dbReference>
<dbReference type="CDD" id="cd00351">
    <property type="entry name" value="TS_Pyrimidine_HMase"/>
    <property type="match status" value="1"/>
</dbReference>
<reference evidence="8" key="1">
    <citation type="journal article" date="2014" name="Int. J. Syst. Evol. Microbiol.">
        <title>Complete genome sequence of Corynebacterium casei LMG S-19264T (=DSM 44701T), isolated from a smear-ripened cheese.</title>
        <authorList>
            <consortium name="US DOE Joint Genome Institute (JGI-PGF)"/>
            <person name="Walter F."/>
            <person name="Albersmeier A."/>
            <person name="Kalinowski J."/>
            <person name="Ruckert C."/>
        </authorList>
    </citation>
    <scope>NUCLEOTIDE SEQUENCE</scope>
    <source>
        <strain evidence="8">KCTC 32422</strain>
    </source>
</reference>
<comment type="caution">
    <text evidence="8">The sequence shown here is derived from an EMBL/GenBank/DDBJ whole genome shotgun (WGS) entry which is preliminary data.</text>
</comment>
<evidence type="ECO:0000256" key="4">
    <source>
        <dbReference type="ARBA" id="ARBA00022727"/>
    </source>
</evidence>
<dbReference type="InterPro" id="IPR045097">
    <property type="entry name" value="Thymidate_synth/dCMP_Mease"/>
</dbReference>
<feature type="binding site" description="in other chain" evidence="5">
    <location>
        <begin position="238"/>
        <end position="241"/>
    </location>
    <ligand>
        <name>dUMP</name>
        <dbReference type="ChEBI" id="CHEBI:246422"/>
        <note>ligand shared between dimeric partners</note>
    </ligand>
</feature>
<dbReference type="NCBIfam" id="TIGR03284">
    <property type="entry name" value="thym_sym"/>
    <property type="match status" value="1"/>
</dbReference>
<keyword evidence="4 5" id="KW-0545">Nucleotide biosynthesis</keyword>
<comment type="caution">
    <text evidence="5">Lacks conserved residue(s) required for the propagation of feature annotation.</text>
</comment>
<evidence type="ECO:0000313" key="8">
    <source>
        <dbReference type="EMBL" id="GHA07680.1"/>
    </source>
</evidence>
<dbReference type="Gene3D" id="3.30.572.10">
    <property type="entry name" value="Thymidylate synthase/dCMP hydroxymethylase domain"/>
    <property type="match status" value="1"/>
</dbReference>
<evidence type="ECO:0000259" key="7">
    <source>
        <dbReference type="Pfam" id="PF00303"/>
    </source>
</evidence>
<feature type="domain" description="Thymidylate synthase/dCMP hydroxymethylase" evidence="7">
    <location>
        <begin position="35"/>
        <end position="336"/>
    </location>
</feature>
<keyword evidence="2 5" id="KW-0489">Methyltransferase</keyword>
<dbReference type="GO" id="GO:0032259">
    <property type="term" value="P:methylation"/>
    <property type="evidence" value="ECO:0007669"/>
    <property type="project" value="UniProtKB-KW"/>
</dbReference>
<feature type="active site" description="Nucleophile" evidence="5">
    <location>
        <position position="217"/>
    </location>
</feature>
<dbReference type="InterPro" id="IPR036926">
    <property type="entry name" value="Thymidate_synth/dCMP_Mease_sf"/>
</dbReference>
<dbReference type="InterPro" id="IPR000398">
    <property type="entry name" value="Thymidylate_synthase"/>
</dbReference>
<dbReference type="PRINTS" id="PR00108">
    <property type="entry name" value="THYMDSNTHASE"/>
</dbReference>
<dbReference type="GO" id="GO:0004799">
    <property type="term" value="F:thymidylate synthase activity"/>
    <property type="evidence" value="ECO:0007669"/>
    <property type="project" value="UniProtKB-UniRule"/>
</dbReference>
<feature type="binding site" evidence="5">
    <location>
        <position position="335"/>
    </location>
    <ligand>
        <name>(6R)-5,10-methylene-5,6,7,8-tetrahydrofolate</name>
        <dbReference type="ChEBI" id="CHEBI:15636"/>
    </ligand>
</feature>
<dbReference type="PANTHER" id="PTHR11548">
    <property type="entry name" value="THYMIDYLATE SYNTHASE 1"/>
    <property type="match status" value="1"/>
</dbReference>
<dbReference type="GO" id="GO:0006231">
    <property type="term" value="P:dTMP biosynthetic process"/>
    <property type="evidence" value="ECO:0007669"/>
    <property type="project" value="UniProtKB-UniRule"/>
</dbReference>
<evidence type="ECO:0000256" key="3">
    <source>
        <dbReference type="ARBA" id="ARBA00022679"/>
    </source>
</evidence>
<comment type="similarity">
    <text evidence="5">Belongs to the thymidylate synthase family. Bacterial-type ThyA subfamily.</text>
</comment>
<dbReference type="SUPFAM" id="SSF55831">
    <property type="entry name" value="Thymidylate synthase/dCMP hydroxymethylase"/>
    <property type="match status" value="1"/>
</dbReference>
<evidence type="ECO:0000256" key="1">
    <source>
        <dbReference type="ARBA" id="ARBA00011947"/>
    </source>
</evidence>
<evidence type="ECO:0000256" key="6">
    <source>
        <dbReference type="PROSITE-ProRule" id="PRU10016"/>
    </source>
</evidence>
<evidence type="ECO:0000256" key="5">
    <source>
        <dbReference type="HAMAP-Rule" id="MF_00008"/>
    </source>
</evidence>
<dbReference type="Pfam" id="PF00303">
    <property type="entry name" value="Thymidylat_synt"/>
    <property type="match status" value="1"/>
</dbReference>
<evidence type="ECO:0000313" key="9">
    <source>
        <dbReference type="Proteomes" id="UP000634139"/>
    </source>
</evidence>
<dbReference type="EMBL" id="BMZD01000012">
    <property type="protein sequence ID" value="GHA07680.1"/>
    <property type="molecule type" value="Genomic_DNA"/>
</dbReference>
<evidence type="ECO:0000256" key="2">
    <source>
        <dbReference type="ARBA" id="ARBA00022603"/>
    </source>
</evidence>
<dbReference type="AlphaFoldDB" id="A0A918VME6"/>
<protein>
    <recommendedName>
        <fullName evidence="1 5">Thymidylate synthase</fullName>
        <shortName evidence="5">TS</shortName>
        <shortName evidence="5">TSase</shortName>
        <ecNumber evidence="1 5">2.1.1.45</ecNumber>
    </recommendedName>
</protein>
<feature type="binding site" description="in other chain" evidence="5">
    <location>
        <begin position="279"/>
        <end position="281"/>
    </location>
    <ligand>
        <name>dUMP</name>
        <dbReference type="ChEBI" id="CHEBI:246422"/>
        <note>ligand shared between dimeric partners</note>
    </ligand>
</feature>
<dbReference type="PANTHER" id="PTHR11548:SF1">
    <property type="entry name" value="THYMIDYLATE SYNTHASE 1"/>
    <property type="match status" value="1"/>
</dbReference>
<accession>A0A918VME6</accession>
<feature type="binding site" evidence="5">
    <location>
        <begin position="197"/>
        <end position="198"/>
    </location>
    <ligand>
        <name>dUMP</name>
        <dbReference type="ChEBI" id="CHEBI:246422"/>
        <note>ligand shared between dimeric partners</note>
    </ligand>
</feature>
<dbReference type="InterPro" id="IPR020940">
    <property type="entry name" value="Thymidylate_synthase_AS"/>
</dbReference>
<dbReference type="EC" id="2.1.1.45" evidence="1 5"/>
<organism evidence="8 9">
    <name type="scientific">Novosphingobium arvoryzae</name>
    <dbReference type="NCBI Taxonomy" id="1256514"/>
    <lineage>
        <taxon>Bacteria</taxon>
        <taxon>Pseudomonadati</taxon>
        <taxon>Pseudomonadota</taxon>
        <taxon>Alphaproteobacteria</taxon>
        <taxon>Sphingomonadales</taxon>
        <taxon>Sphingomonadaceae</taxon>
        <taxon>Novosphingobium</taxon>
    </lineage>
</organism>
<comment type="subunit">
    <text evidence="5">Homodimer.</text>
</comment>
<reference evidence="8" key="2">
    <citation type="submission" date="2020-09" db="EMBL/GenBank/DDBJ databases">
        <authorList>
            <person name="Sun Q."/>
            <person name="Kim S."/>
        </authorList>
    </citation>
    <scope>NUCLEOTIDE SEQUENCE</scope>
    <source>
        <strain evidence="8">KCTC 32422</strain>
    </source>
</reference>
<keyword evidence="9" id="KW-1185">Reference proteome</keyword>
<feature type="active site" evidence="6">
    <location>
        <position position="217"/>
    </location>
</feature>
<keyword evidence="3 5" id="KW-0808">Transferase</keyword>
<comment type="catalytic activity">
    <reaction evidence="5">
        <text>dUMP + (6R)-5,10-methylene-5,6,7,8-tetrahydrofolate = 7,8-dihydrofolate + dTMP</text>
        <dbReference type="Rhea" id="RHEA:12104"/>
        <dbReference type="ChEBI" id="CHEBI:15636"/>
        <dbReference type="ChEBI" id="CHEBI:57451"/>
        <dbReference type="ChEBI" id="CHEBI:63528"/>
        <dbReference type="ChEBI" id="CHEBI:246422"/>
        <dbReference type="EC" id="2.1.1.45"/>
    </reaction>
</comment>
<dbReference type="InterPro" id="IPR023451">
    <property type="entry name" value="Thymidate_synth/dCMP_Mease_dom"/>
</dbReference>
<dbReference type="HAMAP" id="MF_00008">
    <property type="entry name" value="Thymidy_synth_bact"/>
    <property type="match status" value="1"/>
</dbReference>
<feature type="binding site" description="in other chain" evidence="5">
    <location>
        <position position="53"/>
    </location>
    <ligand>
        <name>dUMP</name>
        <dbReference type="ChEBI" id="CHEBI:246422"/>
        <note>ligand shared between dimeric partners</note>
    </ligand>
</feature>
<comment type="function">
    <text evidence="5">Catalyzes the reductive methylation of 2'-deoxyuridine-5'-monophosphate (dUMP) to 2'-deoxythymidine-5'-monophosphate (dTMP) while utilizing 5,10-methylenetetrahydrofolate (mTHF) as the methyl donor and reductant in the reaction, yielding dihydrofolate (DHF) as a by-product. This enzymatic reaction provides an intracellular de novo source of dTMP, an essential precursor for DNA biosynthesis.</text>
</comment>
<sequence>MASGLSEFLQVGYQAAMQTADNSSLSGPSDHWEWQYLSLMRRIWEQGDERIDRTGIGTRSIFGAQLRFDLAGGAMPLLSTKRVYWKTATREFLWFLTGDTNIRKLCAQGVEIWTDWPLDRYRKETGDEISRADFSRRIVDDADFAARWGDLGPVYGKQWVDWPVYEPAGEGLFRQRAAGVNQVADLVTSLRTNPGSRRHIVEGWNVAELDRMALPPCHKTYQFHVSAGNRLSCVMYQRSCDVALGLPFNLWGAALFTRMLAQQCDMEPGELVWMGGDTHLYLNHAELVEAQLARAPSGNPVLAIRRRPDSIFDYGLEDFEVTGYAPQAHISAPVAV</sequence>
<dbReference type="PROSITE" id="PS00091">
    <property type="entry name" value="THYMIDYLATE_SYNTHASE"/>
    <property type="match status" value="1"/>
</dbReference>
<feature type="binding site" description="in other chain" evidence="5">
    <location>
        <position position="249"/>
    </location>
    <ligand>
        <name>dUMP</name>
        <dbReference type="ChEBI" id="CHEBI:246422"/>
        <note>ligand shared between dimeric partners</note>
    </ligand>
</feature>
<feature type="binding site" evidence="5">
    <location>
        <position position="241"/>
    </location>
    <ligand>
        <name>(6R)-5,10-methylene-5,6,7,8-tetrahydrofolate</name>
        <dbReference type="ChEBI" id="CHEBI:15636"/>
    </ligand>
</feature>
<gene>
    <name evidence="5 8" type="primary">thyA</name>
    <name evidence="8" type="ORF">GCM10011617_30440</name>
</gene>
<proteinExistence type="inferred from homology"/>
<dbReference type="Proteomes" id="UP000634139">
    <property type="component" value="Unassembled WGS sequence"/>
</dbReference>